<accession>A0AAE9F8Z5</accession>
<organism evidence="1 2">
    <name type="scientific">Caenorhabditis briggsae</name>
    <dbReference type="NCBI Taxonomy" id="6238"/>
    <lineage>
        <taxon>Eukaryota</taxon>
        <taxon>Metazoa</taxon>
        <taxon>Ecdysozoa</taxon>
        <taxon>Nematoda</taxon>
        <taxon>Chromadorea</taxon>
        <taxon>Rhabditida</taxon>
        <taxon>Rhabditina</taxon>
        <taxon>Rhabditomorpha</taxon>
        <taxon>Rhabditoidea</taxon>
        <taxon>Rhabditidae</taxon>
        <taxon>Peloderinae</taxon>
        <taxon>Caenorhabditis</taxon>
    </lineage>
</organism>
<gene>
    <name evidence="1" type="ORF">L5515_017261</name>
</gene>
<evidence type="ECO:0000313" key="2">
    <source>
        <dbReference type="Proteomes" id="UP000829354"/>
    </source>
</evidence>
<dbReference type="AlphaFoldDB" id="A0AAE9F8Z5"/>
<reference evidence="1 2" key="1">
    <citation type="submission" date="2022-04" db="EMBL/GenBank/DDBJ databases">
        <title>Chromosome-level reference genomes for two strains of Caenorhabditis briggsae: an improved platform for comparative genomics.</title>
        <authorList>
            <person name="Stevens L."/>
            <person name="Andersen E."/>
        </authorList>
    </citation>
    <scope>NUCLEOTIDE SEQUENCE [LARGE SCALE GENOMIC DNA]</scope>
    <source>
        <strain evidence="1">VX34</strain>
        <tissue evidence="1">Whole-organism</tissue>
    </source>
</reference>
<dbReference type="EMBL" id="CP092625">
    <property type="protein sequence ID" value="UMM40745.1"/>
    <property type="molecule type" value="Genomic_DNA"/>
</dbReference>
<protein>
    <submittedName>
        <fullName evidence="1">Uncharacterized protein</fullName>
    </submittedName>
</protein>
<dbReference type="Proteomes" id="UP000829354">
    <property type="component" value="Chromosome X"/>
</dbReference>
<evidence type="ECO:0000313" key="1">
    <source>
        <dbReference type="EMBL" id="UMM40745.1"/>
    </source>
</evidence>
<name>A0AAE9F8Z5_CAEBR</name>
<proteinExistence type="predicted"/>
<sequence>MTTQELLSLARNHPHSSKFHIFTSFGTREQISYSEGLMLAIEQTAVSSDREIFRSRFPLMVSNGSRNLSADINTNVFSFEFHHSTSFSMLYPDSRRFGSGLLPSFLSISQGNRRCPEKPNHDDSGTQLIWIFRLRLVASLSPFSTNGINGLLLQNNGKELEFPIEFLQTLSSPSTCFGHHEKFYVVARTAADSCNSGQT</sequence>
<keyword evidence="2" id="KW-1185">Reference proteome</keyword>